<keyword evidence="1" id="KW-0472">Membrane</keyword>
<evidence type="ECO:0000313" key="2">
    <source>
        <dbReference type="EnsemblMetazoa" id="AAEL017537-PA"/>
    </source>
</evidence>
<keyword evidence="1" id="KW-1133">Transmembrane helix</keyword>
<gene>
    <name evidence="2" type="primary">23687957</name>
</gene>
<dbReference type="OrthoDB" id="7726730at2759"/>
<dbReference type="AlphaFoldDB" id="A0A1S4G6G7"/>
<dbReference type="Proteomes" id="UP000008820">
    <property type="component" value="Chromosome 3"/>
</dbReference>
<dbReference type="EnsemblMetazoa" id="AAEL017537-RA">
    <property type="protein sequence ID" value="AAEL017537-PA"/>
    <property type="gene ID" value="AAEL017537"/>
</dbReference>
<feature type="transmembrane region" description="Helical" evidence="1">
    <location>
        <begin position="165"/>
        <end position="193"/>
    </location>
</feature>
<dbReference type="InParanoid" id="A0A1S4G6G7"/>
<sequence>MDQLCQFHRNLFETNCFSMLEMVLMIAGIPIESPTTNSWKRTIPRISNVISALQLALTIGQFDGNADGLGSCCVKFLVLNHFAEPIREVQNFIVNRPCDSGDNQHDASIREKFGKSVKRILVAIMTMVAMDMVVISIPSSQRTKLLGIPKYFLKFGSFCYKSVQFLYGFFIPLIWIPMYLSYPLVLGILLTGLRTEMQILKHSFEHLGHQTKSGLFDKRHWLQLKHDIGGLLNQQLLLHRHLRTVRHLVGFGFFIAYYFAVFFIGAILFITKMHDIAFFVVFLISLFMVVLIECYCWCHLVDSLDDVADGIGQSIYELCAKLPDSREYHSDFVAMRTSLMIIWMNTCNSPQVKCLGIFRICSEKFVSLCNASYTVFTFFIGMPH</sequence>
<proteinExistence type="predicted"/>
<protein>
    <submittedName>
        <fullName evidence="2">Uncharacterized protein</fullName>
    </submittedName>
</protein>
<feature type="transmembrane region" description="Helical" evidence="1">
    <location>
        <begin position="248"/>
        <end position="270"/>
    </location>
</feature>
<evidence type="ECO:0000256" key="1">
    <source>
        <dbReference type="SAM" id="Phobius"/>
    </source>
</evidence>
<evidence type="ECO:0000313" key="3">
    <source>
        <dbReference type="Proteomes" id="UP000008820"/>
    </source>
</evidence>
<keyword evidence="1" id="KW-0812">Transmembrane</keyword>
<reference evidence="2 3" key="1">
    <citation type="submission" date="2017-06" db="EMBL/GenBank/DDBJ databases">
        <title>Aedes aegypti genome working group (AGWG) sequencing and assembly.</title>
        <authorList>
            <consortium name="Aedes aegypti Genome Working Group (AGWG)"/>
            <person name="Matthews B.J."/>
        </authorList>
    </citation>
    <scope>NUCLEOTIDE SEQUENCE [LARGE SCALE GENOMIC DNA]</scope>
    <source>
        <strain evidence="2 3">LVP_AGWG</strain>
    </source>
</reference>
<dbReference type="VEuPathDB" id="VectorBase:AAEL017537"/>
<feature type="transmembrane region" description="Helical" evidence="1">
    <location>
        <begin position="120"/>
        <end position="137"/>
    </location>
</feature>
<name>A0A1S4G6G7_AEDAE</name>
<keyword evidence="3" id="KW-1185">Reference proteome</keyword>
<reference evidence="2" key="2">
    <citation type="submission" date="2020-05" db="UniProtKB">
        <authorList>
            <consortium name="EnsemblMetazoa"/>
        </authorList>
    </citation>
    <scope>IDENTIFICATION</scope>
    <source>
        <strain evidence="2">LVP_AGWG</strain>
    </source>
</reference>
<organism evidence="2 3">
    <name type="scientific">Aedes aegypti</name>
    <name type="common">Yellowfever mosquito</name>
    <name type="synonym">Culex aegypti</name>
    <dbReference type="NCBI Taxonomy" id="7159"/>
    <lineage>
        <taxon>Eukaryota</taxon>
        <taxon>Metazoa</taxon>
        <taxon>Ecdysozoa</taxon>
        <taxon>Arthropoda</taxon>
        <taxon>Hexapoda</taxon>
        <taxon>Insecta</taxon>
        <taxon>Pterygota</taxon>
        <taxon>Neoptera</taxon>
        <taxon>Endopterygota</taxon>
        <taxon>Diptera</taxon>
        <taxon>Nematocera</taxon>
        <taxon>Culicoidea</taxon>
        <taxon>Culicidae</taxon>
        <taxon>Culicinae</taxon>
        <taxon>Aedini</taxon>
        <taxon>Aedes</taxon>
        <taxon>Stegomyia</taxon>
    </lineage>
</organism>
<feature type="transmembrane region" description="Helical" evidence="1">
    <location>
        <begin position="276"/>
        <end position="298"/>
    </location>
</feature>
<accession>A0A1S4G6G7</accession>